<evidence type="ECO:0000256" key="2">
    <source>
        <dbReference type="ARBA" id="ARBA00022801"/>
    </source>
</evidence>
<dbReference type="InterPro" id="IPR036279">
    <property type="entry name" value="5-3_exonuclease_C_sf"/>
</dbReference>
<dbReference type="PANTHER" id="PTHR11081">
    <property type="entry name" value="FLAP ENDONUCLEASE FAMILY MEMBER"/>
    <property type="match status" value="1"/>
</dbReference>
<dbReference type="Pfam" id="PF00867">
    <property type="entry name" value="XPG_I"/>
    <property type="match status" value="1"/>
</dbReference>
<evidence type="ECO:0000313" key="5">
    <source>
        <dbReference type="EMBL" id="KAK7001237.1"/>
    </source>
</evidence>
<feature type="compositionally biased region" description="Low complexity" evidence="3">
    <location>
        <begin position="488"/>
        <end position="502"/>
    </location>
</feature>
<dbReference type="GO" id="GO:0008821">
    <property type="term" value="F:crossover junction DNA endonuclease activity"/>
    <property type="evidence" value="ECO:0007669"/>
    <property type="project" value="InterPro"/>
</dbReference>
<dbReference type="EMBL" id="JAWWNJ010000084">
    <property type="protein sequence ID" value="KAK7001237.1"/>
    <property type="molecule type" value="Genomic_DNA"/>
</dbReference>
<feature type="compositionally biased region" description="Low complexity" evidence="3">
    <location>
        <begin position="454"/>
        <end position="472"/>
    </location>
</feature>
<dbReference type="InterPro" id="IPR006085">
    <property type="entry name" value="XPG_DNA_repair_N"/>
</dbReference>
<dbReference type="Pfam" id="PF00752">
    <property type="entry name" value="XPG_N"/>
    <property type="match status" value="1"/>
</dbReference>
<gene>
    <name evidence="5" type="ORF">R3P38DRAFT_1800605</name>
</gene>
<dbReference type="CDD" id="cd09906">
    <property type="entry name" value="H3TH_YEN1"/>
    <property type="match status" value="1"/>
</dbReference>
<protein>
    <submittedName>
        <fullName evidence="5">PIN domain-like protein</fullName>
    </submittedName>
</protein>
<feature type="region of interest" description="Disordered" evidence="3">
    <location>
        <begin position="454"/>
        <end position="502"/>
    </location>
</feature>
<keyword evidence="2" id="KW-0378">Hydrolase</keyword>
<evidence type="ECO:0000313" key="6">
    <source>
        <dbReference type="Proteomes" id="UP001362999"/>
    </source>
</evidence>
<reference evidence="5 6" key="1">
    <citation type="journal article" date="2024" name="J Genomics">
        <title>Draft genome sequencing and assembly of Favolaschia claudopus CIRM-BRFM 2984 isolated from oak limbs.</title>
        <authorList>
            <person name="Navarro D."/>
            <person name="Drula E."/>
            <person name="Chaduli D."/>
            <person name="Cazenave R."/>
            <person name="Ahrendt S."/>
            <person name="Wang J."/>
            <person name="Lipzen A."/>
            <person name="Daum C."/>
            <person name="Barry K."/>
            <person name="Grigoriev I.V."/>
            <person name="Favel A."/>
            <person name="Rosso M.N."/>
            <person name="Martin F."/>
        </authorList>
    </citation>
    <scope>NUCLEOTIDE SEQUENCE [LARGE SCALE GENOMIC DNA]</scope>
    <source>
        <strain evidence="5 6">CIRM-BRFM 2984</strain>
    </source>
</reference>
<sequence length="514" mass="56184">MGIDGFWPRIEAAEEIREYLQWTSEECFKNDAGEPRPMIIGIDASIWMYQATKALHYGTAQRGPNPVLRILYNKLVALLQLPVQFRIVFDGPERFDFKRGTRVLTRGHPLTRPFQELAGYFGYPCHTAPGEADAELGRLAMEGIIDVVETTDSDVFLFGAEKVIYTPNKKRDGKTVRLYTAERILTTPGVGLTRGGILLVALLAGGDYSSGGPGCGPVISHAIARGGLGDQLLHHASQYPVCTPAFLAFLANWKIALCEEFATDPHGLLGRKYKSISQIIADTPEFPDPRVIFAYVHPVTSFSLHHSAPPHHTWGAAAPDVKSIARFCQKMFAWDGATLASKFSTALFPGVALQSLLKPYNLHALLEAHLELGLSTDQDDFSRSSVIEVLKQKTNTHCGRSLLLYRVKISAGALSLRAKAGLADASAFVIPAAMTPWIPASIINYALPGLYSRSNRSTSSAKSKTSRQSQQRKSVRKAPPVASGSSRTLEMLSDSTLSESTLSESDIIDLTWLD</sequence>
<evidence type="ECO:0000256" key="3">
    <source>
        <dbReference type="SAM" id="MobiDB-lite"/>
    </source>
</evidence>
<dbReference type="CDD" id="cd09870">
    <property type="entry name" value="PIN_YEN1"/>
    <property type="match status" value="1"/>
</dbReference>
<dbReference type="GO" id="GO:0006281">
    <property type="term" value="P:DNA repair"/>
    <property type="evidence" value="ECO:0007669"/>
    <property type="project" value="UniProtKB-ARBA"/>
</dbReference>
<dbReference type="SUPFAM" id="SSF88723">
    <property type="entry name" value="PIN domain-like"/>
    <property type="match status" value="1"/>
</dbReference>
<dbReference type="SMART" id="SM00484">
    <property type="entry name" value="XPGI"/>
    <property type="match status" value="1"/>
</dbReference>
<organism evidence="5 6">
    <name type="scientific">Favolaschia claudopus</name>
    <dbReference type="NCBI Taxonomy" id="2862362"/>
    <lineage>
        <taxon>Eukaryota</taxon>
        <taxon>Fungi</taxon>
        <taxon>Dikarya</taxon>
        <taxon>Basidiomycota</taxon>
        <taxon>Agaricomycotina</taxon>
        <taxon>Agaricomycetes</taxon>
        <taxon>Agaricomycetidae</taxon>
        <taxon>Agaricales</taxon>
        <taxon>Marasmiineae</taxon>
        <taxon>Mycenaceae</taxon>
        <taxon>Favolaschia</taxon>
    </lineage>
</organism>
<dbReference type="InterPro" id="IPR029060">
    <property type="entry name" value="PIN-like_dom_sf"/>
</dbReference>
<dbReference type="GO" id="GO:0017108">
    <property type="term" value="F:5'-flap endonuclease activity"/>
    <property type="evidence" value="ECO:0007669"/>
    <property type="project" value="TreeGrafter"/>
</dbReference>
<keyword evidence="1" id="KW-0540">Nuclease</keyword>
<dbReference type="InterPro" id="IPR006086">
    <property type="entry name" value="XPG-I_dom"/>
</dbReference>
<comment type="caution">
    <text evidence="5">The sequence shown here is derived from an EMBL/GenBank/DDBJ whole genome shotgun (WGS) entry which is preliminary data.</text>
</comment>
<proteinExistence type="predicted"/>
<dbReference type="SUPFAM" id="SSF47807">
    <property type="entry name" value="5' to 3' exonuclease, C-terminal subdomain"/>
    <property type="match status" value="1"/>
</dbReference>
<dbReference type="InterPro" id="IPR006084">
    <property type="entry name" value="XPG/Rad2"/>
</dbReference>
<dbReference type="PANTHER" id="PTHR11081:SF75">
    <property type="entry name" value="ENDONUCLEASE, PUTATIVE (AFU_ORTHOLOGUE AFUA_3G13260)-RELATED"/>
    <property type="match status" value="1"/>
</dbReference>
<dbReference type="Proteomes" id="UP001362999">
    <property type="component" value="Unassembled WGS sequence"/>
</dbReference>
<name>A0AAW0A5C3_9AGAR</name>
<keyword evidence="6" id="KW-1185">Reference proteome</keyword>
<evidence type="ECO:0000259" key="4">
    <source>
        <dbReference type="SMART" id="SM00484"/>
    </source>
</evidence>
<dbReference type="PRINTS" id="PR00853">
    <property type="entry name" value="XPGRADSUPER"/>
</dbReference>
<feature type="domain" description="XPG-I" evidence="4">
    <location>
        <begin position="119"/>
        <end position="190"/>
    </location>
</feature>
<evidence type="ECO:0000256" key="1">
    <source>
        <dbReference type="ARBA" id="ARBA00022722"/>
    </source>
</evidence>
<dbReference type="AlphaFoldDB" id="A0AAW0A5C3"/>
<dbReference type="Gene3D" id="3.40.50.1010">
    <property type="entry name" value="5'-nuclease"/>
    <property type="match status" value="2"/>
</dbReference>
<accession>A0AAW0A5C3</accession>
<dbReference type="InterPro" id="IPR037316">
    <property type="entry name" value="Yen1_H3TH"/>
</dbReference>